<protein>
    <recommendedName>
        <fullName evidence="2">AT3G52170-like helix-turn-helix domain-containing protein</fullName>
    </recommendedName>
</protein>
<evidence type="ECO:0000313" key="3">
    <source>
        <dbReference type="EMBL" id="QCE07809.1"/>
    </source>
</evidence>
<evidence type="ECO:0000259" key="2">
    <source>
        <dbReference type="Pfam" id="PF25896"/>
    </source>
</evidence>
<feature type="domain" description="AT3G52170-like helix-turn-helix" evidence="2">
    <location>
        <begin position="31"/>
        <end position="79"/>
    </location>
</feature>
<dbReference type="Pfam" id="PF25896">
    <property type="entry name" value="HTH_AT3G52170"/>
    <property type="match status" value="1"/>
</dbReference>
<organism evidence="3 4">
    <name type="scientific">Vigna unguiculata</name>
    <name type="common">Cowpea</name>
    <dbReference type="NCBI Taxonomy" id="3917"/>
    <lineage>
        <taxon>Eukaryota</taxon>
        <taxon>Viridiplantae</taxon>
        <taxon>Streptophyta</taxon>
        <taxon>Embryophyta</taxon>
        <taxon>Tracheophyta</taxon>
        <taxon>Spermatophyta</taxon>
        <taxon>Magnoliopsida</taxon>
        <taxon>eudicotyledons</taxon>
        <taxon>Gunneridae</taxon>
        <taxon>Pentapetalae</taxon>
        <taxon>rosids</taxon>
        <taxon>fabids</taxon>
        <taxon>Fabales</taxon>
        <taxon>Fabaceae</taxon>
        <taxon>Papilionoideae</taxon>
        <taxon>50 kb inversion clade</taxon>
        <taxon>NPAAA clade</taxon>
        <taxon>indigoferoid/millettioid clade</taxon>
        <taxon>Phaseoleae</taxon>
        <taxon>Vigna</taxon>
    </lineage>
</organism>
<dbReference type="Proteomes" id="UP000501690">
    <property type="component" value="Linkage Group LG9"/>
</dbReference>
<gene>
    <name evidence="3" type="ORF">DEO72_LG9g2829</name>
</gene>
<dbReference type="InterPro" id="IPR058941">
    <property type="entry name" value="HTH_AT3G52170-like"/>
</dbReference>
<dbReference type="AlphaFoldDB" id="A0A4D6N5P1"/>
<keyword evidence="4" id="KW-1185">Reference proteome</keyword>
<dbReference type="InterPro" id="IPR058942">
    <property type="entry name" value="AT3G52170-like"/>
</dbReference>
<evidence type="ECO:0000256" key="1">
    <source>
        <dbReference type="SAM" id="MobiDB-lite"/>
    </source>
</evidence>
<evidence type="ECO:0000313" key="4">
    <source>
        <dbReference type="Proteomes" id="UP000501690"/>
    </source>
</evidence>
<feature type="region of interest" description="Disordered" evidence="1">
    <location>
        <begin position="296"/>
        <end position="316"/>
    </location>
</feature>
<accession>A0A4D6N5P1</accession>
<dbReference type="EMBL" id="CP039353">
    <property type="protein sequence ID" value="QCE07809.1"/>
    <property type="molecule type" value="Genomic_DNA"/>
</dbReference>
<proteinExistence type="predicted"/>
<dbReference type="PANTHER" id="PTHR34568:SF1">
    <property type="entry name" value="DNA BINDING PROTEIN"/>
    <property type="match status" value="1"/>
</dbReference>
<feature type="region of interest" description="Disordered" evidence="1">
    <location>
        <begin position="1"/>
        <end position="32"/>
    </location>
</feature>
<sequence length="524" mass="58301">MMHSVRGGLGQTFALAKHNESEGRKTRIRRSKEERKAMVESFIKKYQHSNNGNFPSLNLTHKEVGGSFYTVREIIRDIIQENRVLGPAKFTLEELNTDKFFEQNPLGSIARVPETFSTASSNENHCEPDKVLDRNKTTISVSDGSYTEVVDQVVDKGQVISFGHIDVTDKEPIEAVVVAEGRDTRAEHPVVDQGHPKNVSRIDVTNNESVDTSVVSDGCCTGNEYKIVDNGHVLNDSQVNIGNKESNEIAIPEMQLSNSSTLKPKVEQELAAAKKPMTKVNAATEDLIVETFPLSSGSMTSDGIRSPEGLMDSGNSAETDMKMLELRQGEEKSELNGVEPSKNFNLLDKKFEDAPGNQILKNTSNTGLDKEERQDVSEESSNHTTHKQHYEFEDRIDSQVEVSHKNTITIDQSKNTDGVKTNTQTNYLTKTSSEEDDDLLKADKHIVDGQLGGNSQRSGTTVDRIHLESWDGAAKNSGKREPNPLLAAWKVFVDAFVKFWSFFQSNSFQNSLHFKSKGWSSNFL</sequence>
<reference evidence="3 4" key="1">
    <citation type="submission" date="2019-04" db="EMBL/GenBank/DDBJ databases">
        <title>An improved genome assembly and genetic linkage map for asparagus bean, Vigna unguiculata ssp. sesquipedialis.</title>
        <authorList>
            <person name="Xia Q."/>
            <person name="Zhang R."/>
            <person name="Dong Y."/>
        </authorList>
    </citation>
    <scope>NUCLEOTIDE SEQUENCE [LARGE SCALE GENOMIC DNA]</scope>
    <source>
        <tissue evidence="3">Leaf</tissue>
    </source>
</reference>
<feature type="region of interest" description="Disordered" evidence="1">
    <location>
        <begin position="355"/>
        <end position="391"/>
    </location>
</feature>
<dbReference type="PANTHER" id="PTHR34568">
    <property type="entry name" value="RRM DOMAIN-CONTAINING PROTEIN"/>
    <property type="match status" value="1"/>
</dbReference>
<feature type="compositionally biased region" description="Basic and acidic residues" evidence="1">
    <location>
        <begin position="17"/>
        <end position="32"/>
    </location>
</feature>
<name>A0A4D6N5P1_VIGUN</name>